<dbReference type="InterPro" id="IPR001650">
    <property type="entry name" value="Helicase_C-like"/>
</dbReference>
<dbReference type="InterPro" id="IPR000629">
    <property type="entry name" value="RNA-helicase_DEAD-box_CS"/>
</dbReference>
<keyword evidence="3 7" id="KW-0378">Hydrolase</keyword>
<dbReference type="PROSITE" id="PS51194">
    <property type="entry name" value="HELICASE_CTER"/>
    <property type="match status" value="1"/>
</dbReference>
<dbReference type="CDD" id="cd18787">
    <property type="entry name" value="SF2_C_DEAD"/>
    <property type="match status" value="1"/>
</dbReference>
<proteinExistence type="inferred from homology"/>
<evidence type="ECO:0000259" key="9">
    <source>
        <dbReference type="PROSITE" id="PS51192"/>
    </source>
</evidence>
<evidence type="ECO:0000313" key="12">
    <source>
        <dbReference type="EnsemblMetazoa" id="GBRI026175-PA"/>
    </source>
</evidence>
<accession>A0A1A9WNI9</accession>
<evidence type="ECO:0000259" key="10">
    <source>
        <dbReference type="PROSITE" id="PS51194"/>
    </source>
</evidence>
<feature type="domain" description="Helicase ATP-binding" evidence="9">
    <location>
        <begin position="38"/>
        <end position="209"/>
    </location>
</feature>
<dbReference type="GO" id="GO:0003676">
    <property type="term" value="F:nucleic acid binding"/>
    <property type="evidence" value="ECO:0007669"/>
    <property type="project" value="InterPro"/>
</dbReference>
<dbReference type="InterPro" id="IPR014001">
    <property type="entry name" value="Helicase_ATP-bd"/>
</dbReference>
<feature type="compositionally biased region" description="Basic and acidic residues" evidence="8">
    <location>
        <begin position="488"/>
        <end position="510"/>
    </location>
</feature>
<dbReference type="SMART" id="SM00490">
    <property type="entry name" value="HELICc"/>
    <property type="match status" value="1"/>
</dbReference>
<dbReference type="InterPro" id="IPR050079">
    <property type="entry name" value="DEAD_box_RNA_helicase"/>
</dbReference>
<dbReference type="GO" id="GO:0010468">
    <property type="term" value="P:regulation of gene expression"/>
    <property type="evidence" value="ECO:0007669"/>
    <property type="project" value="UniProtKB-ARBA"/>
</dbReference>
<evidence type="ECO:0000256" key="6">
    <source>
        <dbReference type="PROSITE-ProRule" id="PRU00552"/>
    </source>
</evidence>
<evidence type="ECO:0000256" key="8">
    <source>
        <dbReference type="SAM" id="MobiDB-lite"/>
    </source>
</evidence>
<dbReference type="EnsemblMetazoa" id="GBRI026175-RA">
    <property type="protein sequence ID" value="GBRI026175-PA"/>
    <property type="gene ID" value="GBRI026175"/>
</dbReference>
<evidence type="ECO:0000256" key="3">
    <source>
        <dbReference type="ARBA" id="ARBA00022801"/>
    </source>
</evidence>
<evidence type="ECO:0000256" key="2">
    <source>
        <dbReference type="ARBA" id="ARBA00022741"/>
    </source>
</evidence>
<evidence type="ECO:0000256" key="4">
    <source>
        <dbReference type="ARBA" id="ARBA00022806"/>
    </source>
</evidence>
<sequence length="510" mass="58975">MLKREENPFQALGLKSWLVKQLKKLGLKETTPIQQNCIPSILEGKDCIGAAKTGSGKTFAFALPILQKLSEEPVSHFALVLTPTHELAYQISEQFLVAGQPMGIKVCVVSGGTDQIVEAQKLMQRPHVVVAMPGRLADHLTGCKTFSFDNLKFLVVDEADRMLNGDFDESLEIIENNLPKSRQNLYFSATMKDFIKESSIFPIGKECFEWSQESQVATVETLDQRYLLCANYDRDMVLVEALRKYREDNESANVMIFTNTKKYCQLLSMTLNNMGIENVCLHGFMRQKERVAALNRFKSKLVRTLIATDVAARGLDIQSVQLVMNHHLPRTPKEYIHRVGRTARAGRKGIAISIFRFPRDLEMLAQIENAINTKLTEHPIDQRMVERIFMQVNVTRRESEIQLDNNDFDERAQNYRRKQWILEGKDPDEMENLYKKKQKDKIRELKRQRKERLKSLESNEASTLRQDERFKIVDKEKFQRVNKKLKTKLNEKSSSKLKKPEKTDKRFQIS</sequence>
<dbReference type="GO" id="GO:0005829">
    <property type="term" value="C:cytosol"/>
    <property type="evidence" value="ECO:0007669"/>
    <property type="project" value="TreeGrafter"/>
</dbReference>
<organism evidence="12 13">
    <name type="scientific">Glossina brevipalpis</name>
    <dbReference type="NCBI Taxonomy" id="37001"/>
    <lineage>
        <taxon>Eukaryota</taxon>
        <taxon>Metazoa</taxon>
        <taxon>Ecdysozoa</taxon>
        <taxon>Arthropoda</taxon>
        <taxon>Hexapoda</taxon>
        <taxon>Insecta</taxon>
        <taxon>Pterygota</taxon>
        <taxon>Neoptera</taxon>
        <taxon>Endopterygota</taxon>
        <taxon>Diptera</taxon>
        <taxon>Brachycera</taxon>
        <taxon>Muscomorpha</taxon>
        <taxon>Hippoboscoidea</taxon>
        <taxon>Glossinidae</taxon>
        <taxon>Glossina</taxon>
    </lineage>
</organism>
<reference evidence="12" key="2">
    <citation type="submission" date="2020-05" db="UniProtKB">
        <authorList>
            <consortium name="EnsemblMetazoa"/>
        </authorList>
    </citation>
    <scope>IDENTIFICATION</scope>
    <source>
        <strain evidence="12">IAEA</strain>
    </source>
</reference>
<dbReference type="InterPro" id="IPR014014">
    <property type="entry name" value="RNA_helicase_DEAD_Q_motif"/>
</dbReference>
<dbReference type="Pfam" id="PF00270">
    <property type="entry name" value="DEAD"/>
    <property type="match status" value="1"/>
</dbReference>
<evidence type="ECO:0000256" key="5">
    <source>
        <dbReference type="ARBA" id="ARBA00022840"/>
    </source>
</evidence>
<dbReference type="PANTHER" id="PTHR47959">
    <property type="entry name" value="ATP-DEPENDENT RNA HELICASE RHLE-RELATED"/>
    <property type="match status" value="1"/>
</dbReference>
<name>A0A1A9WNI9_9MUSC</name>
<feature type="region of interest" description="Disordered" evidence="8">
    <location>
        <begin position="484"/>
        <end position="510"/>
    </location>
</feature>
<feature type="domain" description="DEAD-box RNA helicase Q" evidence="11">
    <location>
        <begin position="7"/>
        <end position="35"/>
    </location>
</feature>
<dbReference type="SUPFAM" id="SSF52540">
    <property type="entry name" value="P-loop containing nucleoside triphosphate hydrolases"/>
    <property type="match status" value="1"/>
</dbReference>
<dbReference type="PROSITE" id="PS51195">
    <property type="entry name" value="Q_MOTIF"/>
    <property type="match status" value="1"/>
</dbReference>
<dbReference type="Pfam" id="PF00271">
    <property type="entry name" value="Helicase_C"/>
    <property type="match status" value="1"/>
</dbReference>
<dbReference type="SMART" id="SM00487">
    <property type="entry name" value="DEXDc"/>
    <property type="match status" value="1"/>
</dbReference>
<dbReference type="GO" id="GO:0016787">
    <property type="term" value="F:hydrolase activity"/>
    <property type="evidence" value="ECO:0007669"/>
    <property type="project" value="UniProtKB-KW"/>
</dbReference>
<dbReference type="EC" id="3.6.4.13" evidence="1"/>
<dbReference type="PANTHER" id="PTHR47959:SF24">
    <property type="entry name" value="ATP-DEPENDENT RNA HELICASE"/>
    <property type="match status" value="1"/>
</dbReference>
<dbReference type="InterPro" id="IPR011545">
    <property type="entry name" value="DEAD/DEAH_box_helicase_dom"/>
</dbReference>
<keyword evidence="13" id="KW-1185">Reference proteome</keyword>
<evidence type="ECO:0000313" key="13">
    <source>
        <dbReference type="Proteomes" id="UP000091820"/>
    </source>
</evidence>
<feature type="domain" description="Helicase C-terminal" evidence="10">
    <location>
        <begin position="237"/>
        <end position="386"/>
    </location>
</feature>
<evidence type="ECO:0000259" key="11">
    <source>
        <dbReference type="PROSITE" id="PS51195"/>
    </source>
</evidence>
<dbReference type="AlphaFoldDB" id="A0A1A9WNI9"/>
<comment type="similarity">
    <text evidence="7">Belongs to the DEAD box helicase family.</text>
</comment>
<keyword evidence="5 7" id="KW-0067">ATP-binding</keyword>
<dbReference type="Gene3D" id="3.40.50.300">
    <property type="entry name" value="P-loop containing nucleotide triphosphate hydrolases"/>
    <property type="match status" value="2"/>
</dbReference>
<dbReference type="PROSITE" id="PS51192">
    <property type="entry name" value="HELICASE_ATP_BIND_1"/>
    <property type="match status" value="1"/>
</dbReference>
<evidence type="ECO:0000256" key="1">
    <source>
        <dbReference type="ARBA" id="ARBA00012552"/>
    </source>
</evidence>
<dbReference type="CDD" id="cd17955">
    <property type="entry name" value="DEADc_DDX49"/>
    <property type="match status" value="1"/>
</dbReference>
<dbReference type="GO" id="GO:0003724">
    <property type="term" value="F:RNA helicase activity"/>
    <property type="evidence" value="ECO:0007669"/>
    <property type="project" value="UniProtKB-EC"/>
</dbReference>
<keyword evidence="4 7" id="KW-0347">Helicase</keyword>
<protein>
    <recommendedName>
        <fullName evidence="1">RNA helicase</fullName>
        <ecNumber evidence="1">3.6.4.13</ecNumber>
    </recommendedName>
</protein>
<reference evidence="13" key="1">
    <citation type="submission" date="2014-03" db="EMBL/GenBank/DDBJ databases">
        <authorList>
            <person name="Aksoy S."/>
            <person name="Warren W."/>
            <person name="Wilson R.K."/>
        </authorList>
    </citation>
    <scope>NUCLEOTIDE SEQUENCE [LARGE SCALE GENOMIC DNA]</scope>
    <source>
        <strain evidence="13">IAEA</strain>
    </source>
</reference>
<dbReference type="VEuPathDB" id="VectorBase:GBRI026175"/>
<dbReference type="GO" id="GO:0005524">
    <property type="term" value="F:ATP binding"/>
    <property type="evidence" value="ECO:0007669"/>
    <property type="project" value="UniProtKB-KW"/>
</dbReference>
<dbReference type="InterPro" id="IPR027417">
    <property type="entry name" value="P-loop_NTPase"/>
</dbReference>
<keyword evidence="2 7" id="KW-0547">Nucleotide-binding</keyword>
<evidence type="ECO:0000256" key="7">
    <source>
        <dbReference type="RuleBase" id="RU000492"/>
    </source>
</evidence>
<dbReference type="Proteomes" id="UP000091820">
    <property type="component" value="Unassembled WGS sequence"/>
</dbReference>
<dbReference type="PROSITE" id="PS00039">
    <property type="entry name" value="DEAD_ATP_HELICASE"/>
    <property type="match status" value="1"/>
</dbReference>
<dbReference type="STRING" id="37001.A0A1A9WNI9"/>
<feature type="short sequence motif" description="Q motif" evidence="6">
    <location>
        <begin position="7"/>
        <end position="35"/>
    </location>
</feature>